<feature type="transmembrane region" description="Helical" evidence="1">
    <location>
        <begin position="59"/>
        <end position="86"/>
    </location>
</feature>
<keyword evidence="3" id="KW-1185">Reference proteome</keyword>
<protein>
    <submittedName>
        <fullName evidence="2">Uncharacterized protein</fullName>
    </submittedName>
</protein>
<feature type="transmembrane region" description="Helical" evidence="1">
    <location>
        <begin position="29"/>
        <end position="47"/>
    </location>
</feature>
<sequence length="258" mass="29494">MEALHFDNAKSEKSTSILPYTHFKSIAKLFRIVELCLGLVFLSWTYTRLPFAVKISGEYLRHLVTVILSPLFIFLLCNFLVLTLLFKSGRILSGPQSPALIISETDLYEEFVEISDNCMNFMNLISPPEVVEFEDKQTIFEVSKTFKVQKFSDASGVAEAVTDKPSEMKAYSTSQSENFDLKMEFFDEEDNSSRGKLIRSETEKCRKVANPGEIPAETLYIFDELSNEEFQQAIDAFIAKQIKFHREEKLAIVLHSHS</sequence>
<dbReference type="PANTHER" id="PTHR33640:SF3">
    <property type="entry name" value="DUF4408 DOMAIN-CONTAINING PROTEIN"/>
    <property type="match status" value="1"/>
</dbReference>
<proteinExistence type="predicted"/>
<keyword evidence="1" id="KW-1133">Transmembrane helix</keyword>
<comment type="caution">
    <text evidence="2">The sequence shown here is derived from an EMBL/GenBank/DDBJ whole genome shotgun (WGS) entry which is preliminary data.</text>
</comment>
<dbReference type="Proteomes" id="UP001630127">
    <property type="component" value="Unassembled WGS sequence"/>
</dbReference>
<dbReference type="PANTHER" id="PTHR33640">
    <property type="entry name" value="TRANSMEMBRANE PROTEIN"/>
    <property type="match status" value="1"/>
</dbReference>
<keyword evidence="1" id="KW-0472">Membrane</keyword>
<organism evidence="2 3">
    <name type="scientific">Cinchona calisaya</name>
    <dbReference type="NCBI Taxonomy" id="153742"/>
    <lineage>
        <taxon>Eukaryota</taxon>
        <taxon>Viridiplantae</taxon>
        <taxon>Streptophyta</taxon>
        <taxon>Embryophyta</taxon>
        <taxon>Tracheophyta</taxon>
        <taxon>Spermatophyta</taxon>
        <taxon>Magnoliopsida</taxon>
        <taxon>eudicotyledons</taxon>
        <taxon>Gunneridae</taxon>
        <taxon>Pentapetalae</taxon>
        <taxon>asterids</taxon>
        <taxon>lamiids</taxon>
        <taxon>Gentianales</taxon>
        <taxon>Rubiaceae</taxon>
        <taxon>Cinchonoideae</taxon>
        <taxon>Cinchoneae</taxon>
        <taxon>Cinchona</taxon>
    </lineage>
</organism>
<name>A0ABD3A9I7_9GENT</name>
<accession>A0ABD3A9I7</accession>
<dbReference type="EMBL" id="JBJUIK010000005">
    <property type="protein sequence ID" value="KAL3527132.1"/>
    <property type="molecule type" value="Genomic_DNA"/>
</dbReference>
<gene>
    <name evidence="2" type="ORF">ACH5RR_011788</name>
</gene>
<keyword evidence="1" id="KW-0812">Transmembrane</keyword>
<reference evidence="2 3" key="1">
    <citation type="submission" date="2024-11" db="EMBL/GenBank/DDBJ databases">
        <title>A near-complete genome assembly of Cinchona calisaya.</title>
        <authorList>
            <person name="Lian D.C."/>
            <person name="Zhao X.W."/>
            <person name="Wei L."/>
        </authorList>
    </citation>
    <scope>NUCLEOTIDE SEQUENCE [LARGE SCALE GENOMIC DNA]</scope>
    <source>
        <tissue evidence="2">Nenye</tissue>
    </source>
</reference>
<dbReference type="AlphaFoldDB" id="A0ABD3A9I7"/>
<evidence type="ECO:0000313" key="3">
    <source>
        <dbReference type="Proteomes" id="UP001630127"/>
    </source>
</evidence>
<evidence type="ECO:0000313" key="2">
    <source>
        <dbReference type="EMBL" id="KAL3527132.1"/>
    </source>
</evidence>
<evidence type="ECO:0000256" key="1">
    <source>
        <dbReference type="SAM" id="Phobius"/>
    </source>
</evidence>